<proteinExistence type="predicted"/>
<organismHost>
    <name type="scientific">Paramecium bursaria</name>
    <dbReference type="NCBI Taxonomy" id="74790"/>
</organismHost>
<dbReference type="Proteomes" id="UP000246715">
    <property type="component" value="Segment"/>
</dbReference>
<reference evidence="2 3" key="1">
    <citation type="journal article" date="2007" name="Virology">
        <title>Sequence and annotation of the 314-kb MT325 and the 321-kb FR483 viruses that infect Chlorella Pbi.</title>
        <authorList>
            <person name="Fitzgerald L.A."/>
            <person name="Graves M.V."/>
            <person name="Li X."/>
            <person name="Feldblyum T."/>
            <person name="Hartigan J."/>
            <person name="Van Etten J.L."/>
        </authorList>
    </citation>
    <scope>NUCLEOTIDE SEQUENCE [LARGE SCALE GENOMIC DNA]</scope>
    <source>
        <strain evidence="2 3">MT325</strain>
    </source>
</reference>
<keyword evidence="1" id="KW-1133">Transmembrane helix</keyword>
<organism evidence="2 3">
    <name type="scientific">Paramecium bursaria Chlorella virus MT325</name>
    <name type="common">PBCV-MT325</name>
    <dbReference type="NCBI Taxonomy" id="346932"/>
    <lineage>
        <taxon>Viruses</taxon>
        <taxon>Varidnaviria</taxon>
        <taxon>Bamfordvirae</taxon>
        <taxon>Nucleocytoviricota</taxon>
        <taxon>Megaviricetes</taxon>
        <taxon>Algavirales</taxon>
        <taxon>Phycodnaviridae</taxon>
        <taxon>Chlorovirus</taxon>
        <taxon>Chlorovirus conductrix</taxon>
        <taxon>Paramecium bursaria Chlorella virus A1</taxon>
    </lineage>
</organism>
<accession>A7IVF8</accession>
<evidence type="ECO:0000313" key="2">
    <source>
        <dbReference type="EMBL" id="ABT14332.1"/>
    </source>
</evidence>
<evidence type="ECO:0000256" key="1">
    <source>
        <dbReference type="SAM" id="Phobius"/>
    </source>
</evidence>
<protein>
    <submittedName>
        <fullName evidence="2">Uncharacterized protein m778R</fullName>
    </submittedName>
</protein>
<feature type="transmembrane region" description="Helical" evidence="1">
    <location>
        <begin position="36"/>
        <end position="56"/>
    </location>
</feature>
<sequence>MLCVWSTKAPRSAARSITVFIEISHDVLYTALTSGWMPITFWIDPPLAIIWFFIASDQVPRAMSSRTR</sequence>
<dbReference type="EMBL" id="DQ491001">
    <property type="protein sequence ID" value="ABT14332.1"/>
    <property type="molecule type" value="Genomic_DNA"/>
</dbReference>
<name>A7IVF8_PBCVM</name>
<evidence type="ECO:0000313" key="3">
    <source>
        <dbReference type="Proteomes" id="UP000246715"/>
    </source>
</evidence>
<keyword evidence="1" id="KW-0812">Transmembrane</keyword>
<gene>
    <name evidence="2" type="primary">m778R</name>
    <name evidence="2" type="ORF">MT325_m778R</name>
</gene>
<keyword evidence="1" id="KW-0472">Membrane</keyword>